<feature type="compositionally biased region" description="Basic and acidic residues" evidence="12">
    <location>
        <begin position="266"/>
        <end position="276"/>
    </location>
</feature>
<evidence type="ECO:0000256" key="7">
    <source>
        <dbReference type="ARBA" id="ARBA00022729"/>
    </source>
</evidence>
<dbReference type="GeneTree" id="ENSGT00940000157617"/>
<keyword evidence="5" id="KW-0272">Extracellular matrix</keyword>
<sequence>RCSSWSAGRPEGAAGLVSPQVVPEDQVELREKKAVGPGRGLGSPSAPRVEARAALPRGRGAEGKGEGPGAAGRCEVTVPAPGRSPRAECRARGRSDGARGRRGRGAGRRRGGGAGAGSPGAREPLAQRRPCTPSAAAAPQPTRGRNFSGSCAPSRARSLRRPSAAASLRLGRGLRSAPAPPAELGVPGPGQGALPAPRERGPRGPGPPGRAPRTPGGGPSIAGGPTVRREPRSGARPAADAESGAAARAARALRGAAPAPRPRPRPAAERSRRGAREPQPGQAVYKMADIACKCHGVSGSCSLKTCWLQLAEFRKVGDQLKEKYDSAAAMRITRKGKLELVNSRFNQPTPEDLVYVDPSPDYCLRNETTGSLGTQGRLCNKTSEGMDGCELMCCGRGYDQFKSLQVERCHCKFHWCCFVKCKKCTEIVDQYVCK</sequence>
<dbReference type="Ensembl" id="ENSECAT00000046755.2">
    <property type="protein sequence ID" value="ENSECAP00000060065.1"/>
    <property type="gene ID" value="ENSECAG00000016516.4"/>
</dbReference>
<dbReference type="PRINTS" id="PR01349">
    <property type="entry name" value="WNTPROTEIN"/>
</dbReference>
<comment type="function">
    <text evidence="11">Ligand for members of the frizzled family of seven transmembrane receptors.</text>
</comment>
<reference evidence="13 14" key="1">
    <citation type="journal article" date="2009" name="Science">
        <title>Genome sequence, comparative analysis, and population genetics of the domestic horse.</title>
        <authorList>
            <consortium name="Broad Institute Genome Sequencing Platform"/>
            <consortium name="Broad Institute Whole Genome Assembly Team"/>
            <person name="Wade C.M."/>
            <person name="Giulotto E."/>
            <person name="Sigurdsson S."/>
            <person name="Zoli M."/>
            <person name="Gnerre S."/>
            <person name="Imsland F."/>
            <person name="Lear T.L."/>
            <person name="Adelson D.L."/>
            <person name="Bailey E."/>
            <person name="Bellone R.R."/>
            <person name="Bloecker H."/>
            <person name="Distl O."/>
            <person name="Edgar R.C."/>
            <person name="Garber M."/>
            <person name="Leeb T."/>
            <person name="Mauceli E."/>
            <person name="MacLeod J.N."/>
            <person name="Penedo M.C.T."/>
            <person name="Raison J.M."/>
            <person name="Sharpe T."/>
            <person name="Vogel J."/>
            <person name="Andersson L."/>
            <person name="Antczak D.F."/>
            <person name="Biagi T."/>
            <person name="Binns M.M."/>
            <person name="Chowdhary B.P."/>
            <person name="Coleman S.J."/>
            <person name="Della Valle G."/>
            <person name="Fryc S."/>
            <person name="Guerin G."/>
            <person name="Hasegawa T."/>
            <person name="Hill E.W."/>
            <person name="Jurka J."/>
            <person name="Kiialainen A."/>
            <person name="Lindgren G."/>
            <person name="Liu J."/>
            <person name="Magnani E."/>
            <person name="Mickelson J.R."/>
            <person name="Murray J."/>
            <person name="Nergadze S.G."/>
            <person name="Onofrio R."/>
            <person name="Pedroni S."/>
            <person name="Piras M.F."/>
            <person name="Raudsepp T."/>
            <person name="Rocchi M."/>
            <person name="Roeed K.H."/>
            <person name="Ryder O.A."/>
            <person name="Searle S."/>
            <person name="Skow L."/>
            <person name="Swinburne J.E."/>
            <person name="Syvaenen A.C."/>
            <person name="Tozaki T."/>
            <person name="Valberg S.J."/>
            <person name="Vaudin M."/>
            <person name="White J.R."/>
            <person name="Zody M.C."/>
            <person name="Lander E.S."/>
            <person name="Lindblad-Toh K."/>
        </authorList>
    </citation>
    <scope>NUCLEOTIDE SEQUENCE [LARGE SCALE GENOMIC DNA]</scope>
    <source>
        <strain evidence="13 14">Thoroughbred</strain>
    </source>
</reference>
<reference evidence="13" key="3">
    <citation type="submission" date="2025-09" db="UniProtKB">
        <authorList>
            <consortium name="Ensembl"/>
        </authorList>
    </citation>
    <scope>IDENTIFICATION</scope>
    <source>
        <strain evidence="13">Thoroughbred</strain>
    </source>
</reference>
<dbReference type="Gene3D" id="3.30.2460.20">
    <property type="match status" value="1"/>
</dbReference>
<name>A0A9L0REH0_HORSE</name>
<dbReference type="PROSITE" id="PS00246">
    <property type="entry name" value="WNT1"/>
    <property type="match status" value="1"/>
</dbReference>
<evidence type="ECO:0000256" key="12">
    <source>
        <dbReference type="SAM" id="MobiDB-lite"/>
    </source>
</evidence>
<evidence type="ECO:0000256" key="5">
    <source>
        <dbReference type="ARBA" id="ARBA00022530"/>
    </source>
</evidence>
<dbReference type="GO" id="GO:0005576">
    <property type="term" value="C:extracellular region"/>
    <property type="evidence" value="ECO:0007669"/>
    <property type="project" value="InterPro"/>
</dbReference>
<keyword evidence="3 11" id="KW-0217">Developmental protein</keyword>
<evidence type="ECO:0000256" key="2">
    <source>
        <dbReference type="ARBA" id="ARBA00005683"/>
    </source>
</evidence>
<dbReference type="GO" id="GO:0005102">
    <property type="term" value="F:signaling receptor binding"/>
    <property type="evidence" value="ECO:0007669"/>
    <property type="project" value="InterPro"/>
</dbReference>
<keyword evidence="8" id="KW-1015">Disulfide bond</keyword>
<evidence type="ECO:0000256" key="9">
    <source>
        <dbReference type="ARBA" id="ARBA00023180"/>
    </source>
</evidence>
<evidence type="ECO:0000313" key="14">
    <source>
        <dbReference type="Proteomes" id="UP000002281"/>
    </source>
</evidence>
<proteinExistence type="inferred from homology"/>
<evidence type="ECO:0000313" key="13">
    <source>
        <dbReference type="Ensembl" id="ENSECAP00000060065.1"/>
    </source>
</evidence>
<keyword evidence="10" id="KW-0449">Lipoprotein</keyword>
<dbReference type="PANTHER" id="PTHR12027">
    <property type="entry name" value="WNT RELATED"/>
    <property type="match status" value="1"/>
</dbReference>
<dbReference type="InterPro" id="IPR018161">
    <property type="entry name" value="Wnt_CS"/>
</dbReference>
<dbReference type="FunFam" id="3.30.2460.20:FF:000001">
    <property type="entry name" value="Wnt homolog"/>
    <property type="match status" value="1"/>
</dbReference>
<feature type="compositionally biased region" description="Basic residues" evidence="12">
    <location>
        <begin position="100"/>
        <end position="111"/>
    </location>
</feature>
<feature type="compositionally biased region" description="Low complexity" evidence="12">
    <location>
        <begin position="152"/>
        <end position="170"/>
    </location>
</feature>
<protein>
    <recommendedName>
        <fullName evidence="11">Protein Wnt</fullName>
    </recommendedName>
</protein>
<dbReference type="Pfam" id="PF00110">
    <property type="entry name" value="wnt"/>
    <property type="match status" value="1"/>
</dbReference>
<keyword evidence="6 11" id="KW-0879">Wnt signaling pathway</keyword>
<comment type="similarity">
    <text evidence="2 11">Belongs to the Wnt family.</text>
</comment>
<dbReference type="InterPro" id="IPR043158">
    <property type="entry name" value="Wnt_C"/>
</dbReference>
<evidence type="ECO:0000256" key="1">
    <source>
        <dbReference type="ARBA" id="ARBA00004498"/>
    </source>
</evidence>
<evidence type="ECO:0000256" key="8">
    <source>
        <dbReference type="ARBA" id="ARBA00023157"/>
    </source>
</evidence>
<comment type="subcellular location">
    <subcellularLocation>
        <location evidence="1 11">Secreted</location>
        <location evidence="1 11">Extracellular space</location>
        <location evidence="1 11">Extracellular matrix</location>
    </subcellularLocation>
</comment>
<feature type="region of interest" description="Disordered" evidence="12">
    <location>
        <begin position="1"/>
        <end position="281"/>
    </location>
</feature>
<keyword evidence="9" id="KW-0325">Glycoprotein</keyword>
<evidence type="ECO:0000256" key="11">
    <source>
        <dbReference type="RuleBase" id="RU003500"/>
    </source>
</evidence>
<dbReference type="SMART" id="SM00097">
    <property type="entry name" value="WNT1"/>
    <property type="match status" value="1"/>
</dbReference>
<keyword evidence="4" id="KW-0964">Secreted</keyword>
<keyword evidence="14" id="KW-1185">Reference proteome</keyword>
<dbReference type="AlphaFoldDB" id="A0A9L0REH0"/>
<accession>A0A9L0REH0</accession>
<evidence type="ECO:0000256" key="4">
    <source>
        <dbReference type="ARBA" id="ARBA00022525"/>
    </source>
</evidence>
<keyword evidence="7" id="KW-0732">Signal</keyword>
<evidence type="ECO:0000256" key="3">
    <source>
        <dbReference type="ARBA" id="ARBA00022473"/>
    </source>
</evidence>
<reference evidence="13" key="2">
    <citation type="submission" date="2025-08" db="UniProtKB">
        <authorList>
            <consortium name="Ensembl"/>
        </authorList>
    </citation>
    <scope>IDENTIFICATION</scope>
    <source>
        <strain evidence="13">Thoroughbred</strain>
    </source>
</reference>
<dbReference type="GO" id="GO:0016055">
    <property type="term" value="P:Wnt signaling pathway"/>
    <property type="evidence" value="ECO:0007669"/>
    <property type="project" value="UniProtKB-KW"/>
</dbReference>
<feature type="compositionally biased region" description="Basic and acidic residues" evidence="12">
    <location>
        <begin position="85"/>
        <end position="99"/>
    </location>
</feature>
<evidence type="ECO:0000256" key="10">
    <source>
        <dbReference type="ARBA" id="ARBA00023288"/>
    </source>
</evidence>
<dbReference type="PANTHER" id="PTHR12027:SF87">
    <property type="entry name" value="PROTEIN WNT-5B"/>
    <property type="match status" value="1"/>
</dbReference>
<dbReference type="InterPro" id="IPR005817">
    <property type="entry name" value="Wnt"/>
</dbReference>
<evidence type="ECO:0000256" key="6">
    <source>
        <dbReference type="ARBA" id="ARBA00022687"/>
    </source>
</evidence>
<dbReference type="Proteomes" id="UP000002281">
    <property type="component" value="Chromosome 6"/>
</dbReference>
<organism evidence="13 14">
    <name type="scientific">Equus caballus</name>
    <name type="common">Horse</name>
    <dbReference type="NCBI Taxonomy" id="9796"/>
    <lineage>
        <taxon>Eukaryota</taxon>
        <taxon>Metazoa</taxon>
        <taxon>Chordata</taxon>
        <taxon>Craniata</taxon>
        <taxon>Vertebrata</taxon>
        <taxon>Euteleostomi</taxon>
        <taxon>Mammalia</taxon>
        <taxon>Eutheria</taxon>
        <taxon>Laurasiatheria</taxon>
        <taxon>Perissodactyla</taxon>
        <taxon>Equidae</taxon>
        <taxon>Equus</taxon>
    </lineage>
</organism>
<feature type="compositionally biased region" description="Low complexity" evidence="12">
    <location>
        <begin position="235"/>
        <end position="258"/>
    </location>
</feature>